<evidence type="ECO:0000313" key="3">
    <source>
        <dbReference type="Proteomes" id="UP000051638"/>
    </source>
</evidence>
<organism evidence="2 3">
    <name type="scientific">Loigolactobacillus rennini DSM 20253</name>
    <dbReference type="NCBI Taxonomy" id="1423796"/>
    <lineage>
        <taxon>Bacteria</taxon>
        <taxon>Bacillati</taxon>
        <taxon>Bacillota</taxon>
        <taxon>Bacilli</taxon>
        <taxon>Lactobacillales</taxon>
        <taxon>Lactobacillaceae</taxon>
        <taxon>Loigolactobacillus</taxon>
    </lineage>
</organism>
<dbReference type="OrthoDB" id="1767844at2"/>
<proteinExistence type="predicted"/>
<dbReference type="Pfam" id="PF12645">
    <property type="entry name" value="HTH_16"/>
    <property type="match status" value="1"/>
</dbReference>
<evidence type="ECO:0000313" key="2">
    <source>
        <dbReference type="EMBL" id="KRM99806.1"/>
    </source>
</evidence>
<dbReference type="STRING" id="1423796.FC24_GL001889"/>
<accession>A0A0R2D6S4</accession>
<sequence>MMETKELILNAANGDSQALEQLFQRYRPMLKKMQQRYYLHLLDADDWDQEARLVCFRAAQRYREDTRLTFGRYYQRCLLCRIYTLIRRQNAKKRQIDRHTVPLDKLEVKQQLSARGSFQSFNQVFIRANATDFIRQLSDLERAVFYQELAIKHSASSTFLVAEITDLQRRNALERCRRKLKRYLADQALVQ</sequence>
<dbReference type="AlphaFoldDB" id="A0A0R2D6S4"/>
<keyword evidence="3" id="KW-1185">Reference proteome</keyword>
<name>A0A0R2D6S4_9LACO</name>
<dbReference type="SUPFAM" id="SSF88946">
    <property type="entry name" value="Sigma2 domain of RNA polymerase sigma factors"/>
    <property type="match status" value="1"/>
</dbReference>
<dbReference type="PATRIC" id="fig|1423796.3.peg.1917"/>
<dbReference type="InterPro" id="IPR013325">
    <property type="entry name" value="RNA_pol_sigma_r2"/>
</dbReference>
<comment type="caution">
    <text evidence="2">The sequence shown here is derived from an EMBL/GenBank/DDBJ whole genome shotgun (WGS) entry which is preliminary data.</text>
</comment>
<dbReference type="GO" id="GO:0003700">
    <property type="term" value="F:DNA-binding transcription factor activity"/>
    <property type="evidence" value="ECO:0007669"/>
    <property type="project" value="InterPro"/>
</dbReference>
<reference evidence="2 3" key="1">
    <citation type="journal article" date="2015" name="Genome Announc.">
        <title>Expanding the biotechnology potential of lactobacilli through comparative genomics of 213 strains and associated genera.</title>
        <authorList>
            <person name="Sun Z."/>
            <person name="Harris H.M."/>
            <person name="McCann A."/>
            <person name="Guo C."/>
            <person name="Argimon S."/>
            <person name="Zhang W."/>
            <person name="Yang X."/>
            <person name="Jeffery I.B."/>
            <person name="Cooney J.C."/>
            <person name="Kagawa T.F."/>
            <person name="Liu W."/>
            <person name="Song Y."/>
            <person name="Salvetti E."/>
            <person name="Wrobel A."/>
            <person name="Rasinkangas P."/>
            <person name="Parkhill J."/>
            <person name="Rea M.C."/>
            <person name="O'Sullivan O."/>
            <person name="Ritari J."/>
            <person name="Douillard F.P."/>
            <person name="Paul Ross R."/>
            <person name="Yang R."/>
            <person name="Briner A.E."/>
            <person name="Felis G.E."/>
            <person name="de Vos W.M."/>
            <person name="Barrangou R."/>
            <person name="Klaenhammer T.R."/>
            <person name="Caufield P.W."/>
            <person name="Cui Y."/>
            <person name="Zhang H."/>
            <person name="O'Toole P.W."/>
        </authorList>
    </citation>
    <scope>NUCLEOTIDE SEQUENCE [LARGE SCALE GENOMIC DNA]</scope>
    <source>
        <strain evidence="2 3">DSM 20253</strain>
    </source>
</reference>
<protein>
    <submittedName>
        <fullName evidence="2">RNA polymerase factor sigma-70</fullName>
    </submittedName>
</protein>
<dbReference type="InterPro" id="IPR024760">
    <property type="entry name" value="HTH_dom_conjug_TS-like"/>
</dbReference>
<dbReference type="Gene3D" id="1.10.1740.10">
    <property type="match status" value="1"/>
</dbReference>
<feature type="domain" description="Helix-turn-helix conjugative transposon-like" evidence="1">
    <location>
        <begin position="6"/>
        <end position="36"/>
    </location>
</feature>
<gene>
    <name evidence="2" type="ORF">FC24_GL001889</name>
</gene>
<dbReference type="Proteomes" id="UP000051638">
    <property type="component" value="Unassembled WGS sequence"/>
</dbReference>
<evidence type="ECO:0000259" key="1">
    <source>
        <dbReference type="Pfam" id="PF12645"/>
    </source>
</evidence>
<dbReference type="GO" id="GO:0006352">
    <property type="term" value="P:DNA-templated transcription initiation"/>
    <property type="evidence" value="ECO:0007669"/>
    <property type="project" value="InterPro"/>
</dbReference>
<dbReference type="EMBL" id="AYYI01000006">
    <property type="protein sequence ID" value="KRM99806.1"/>
    <property type="molecule type" value="Genomic_DNA"/>
</dbReference>
<dbReference type="RefSeq" id="WP_057873049.1">
    <property type="nucleotide sequence ID" value="NZ_AYYI01000006.1"/>
</dbReference>